<evidence type="ECO:0000256" key="1">
    <source>
        <dbReference type="SAM" id="Coils"/>
    </source>
</evidence>
<keyword evidence="1" id="KW-0175">Coiled coil</keyword>
<evidence type="ECO:0000256" key="2">
    <source>
        <dbReference type="SAM" id="MobiDB-lite"/>
    </source>
</evidence>
<feature type="region of interest" description="Disordered" evidence="2">
    <location>
        <begin position="209"/>
        <end position="234"/>
    </location>
</feature>
<keyword evidence="4" id="KW-1185">Reference proteome</keyword>
<comment type="caution">
    <text evidence="3">The sequence shown here is derived from an EMBL/GenBank/DDBJ whole genome shotgun (WGS) entry which is preliminary data.</text>
</comment>
<evidence type="ECO:0000313" key="3">
    <source>
        <dbReference type="EMBL" id="KAI3832939.1"/>
    </source>
</evidence>
<proteinExistence type="predicted"/>
<organism evidence="3 4">
    <name type="scientific">Papaver atlanticum</name>
    <dbReference type="NCBI Taxonomy" id="357466"/>
    <lineage>
        <taxon>Eukaryota</taxon>
        <taxon>Viridiplantae</taxon>
        <taxon>Streptophyta</taxon>
        <taxon>Embryophyta</taxon>
        <taxon>Tracheophyta</taxon>
        <taxon>Spermatophyta</taxon>
        <taxon>Magnoliopsida</taxon>
        <taxon>Ranunculales</taxon>
        <taxon>Papaveraceae</taxon>
        <taxon>Papaveroideae</taxon>
        <taxon>Papaver</taxon>
    </lineage>
</organism>
<dbReference type="AlphaFoldDB" id="A0AAD4RUS4"/>
<accession>A0AAD4RUS4</accession>
<evidence type="ECO:0000313" key="4">
    <source>
        <dbReference type="Proteomes" id="UP001202328"/>
    </source>
</evidence>
<reference evidence="3" key="1">
    <citation type="submission" date="2022-04" db="EMBL/GenBank/DDBJ databases">
        <title>A functionally conserved STORR gene fusion in Papaver species that diverged 16.8 million years ago.</title>
        <authorList>
            <person name="Catania T."/>
        </authorList>
    </citation>
    <scope>NUCLEOTIDE SEQUENCE</scope>
    <source>
        <strain evidence="3">S-188037</strain>
    </source>
</reference>
<dbReference type="Proteomes" id="UP001202328">
    <property type="component" value="Unassembled WGS sequence"/>
</dbReference>
<protein>
    <submittedName>
        <fullName evidence="3">Uncharacterized protein</fullName>
    </submittedName>
</protein>
<gene>
    <name evidence="3" type="ORF">MKW98_025823</name>
</gene>
<sequence>MVFLNRSPLEIRKNYKIPEQVEFHSLNKLAEIPSTNSTCITIGQLDAGLKIPLYHPDRPLQFEVLRLLSRAPGQMNGNFYRIISAFEEYNRKNPSKKYSATEIVQLHSESLAESNPNCFFIRKHRNAVLPIPDVAVKNDSSWYKFPISISGDWIHDPKYPIPKGIPYNPWVWRKEIILKSDSKNLKIKSPQFFSPEKFAVTATSDRKSNSSIAINGGEETDSDDTLRTFKRKKRTERSKTSSLEDIMVTDLIWGGVDKYCENVGKIVDGSSSVKKAVGMEKRMEESEKRVESMVLKLKELSNEKYDLKDELEKEKQKNKQLLCEKEVQMENLKRCYEKQLEEKDLKFAREKEIIAEVAAEKKSLELLQNFQARFEDNLARILDKLESKGIIKQLMKLKET</sequence>
<dbReference type="EMBL" id="JAJJMB010017985">
    <property type="protein sequence ID" value="KAI3832939.1"/>
    <property type="molecule type" value="Genomic_DNA"/>
</dbReference>
<name>A0AAD4RUS4_9MAGN</name>
<feature type="coiled-coil region" evidence="1">
    <location>
        <begin position="283"/>
        <end position="331"/>
    </location>
</feature>